<sequence>MFSILGKKEVIGTTLWLAPMGLSIMGYLQWTPYRAIVALVVFIMIVSVLVSIGGIVRFVVNYFTGPRVPLG</sequence>
<keyword evidence="1" id="KW-0812">Transmembrane</keyword>
<gene>
    <name evidence="2" type="ORF">A3I42_01995</name>
</gene>
<keyword evidence="1" id="KW-1133">Transmembrane helix</keyword>
<dbReference type="Proteomes" id="UP000178264">
    <property type="component" value="Unassembled WGS sequence"/>
</dbReference>
<dbReference type="EMBL" id="MGER01000021">
    <property type="protein sequence ID" value="OGL88620.1"/>
    <property type="molecule type" value="Genomic_DNA"/>
</dbReference>
<reference evidence="2 3" key="1">
    <citation type="journal article" date="2016" name="Nat. Commun.">
        <title>Thousands of microbial genomes shed light on interconnected biogeochemical processes in an aquifer system.</title>
        <authorList>
            <person name="Anantharaman K."/>
            <person name="Brown C.T."/>
            <person name="Hug L.A."/>
            <person name="Sharon I."/>
            <person name="Castelle C.J."/>
            <person name="Probst A.J."/>
            <person name="Thomas B.C."/>
            <person name="Singh A."/>
            <person name="Wilkins M.J."/>
            <person name="Karaoz U."/>
            <person name="Brodie E.L."/>
            <person name="Williams K.H."/>
            <person name="Hubbard S.S."/>
            <person name="Banfield J.F."/>
        </authorList>
    </citation>
    <scope>NUCLEOTIDE SEQUENCE [LARGE SCALE GENOMIC DNA]</scope>
</reference>
<dbReference type="AlphaFoldDB" id="A0A1F7VDI1"/>
<evidence type="ECO:0000313" key="3">
    <source>
        <dbReference type="Proteomes" id="UP000178264"/>
    </source>
</evidence>
<evidence type="ECO:0000313" key="2">
    <source>
        <dbReference type="EMBL" id="OGL88620.1"/>
    </source>
</evidence>
<keyword evidence="1" id="KW-0472">Membrane</keyword>
<protein>
    <submittedName>
        <fullName evidence="2">Uncharacterized protein</fullName>
    </submittedName>
</protein>
<name>A0A1F7VDI1_9BACT</name>
<feature type="transmembrane region" description="Helical" evidence="1">
    <location>
        <begin position="36"/>
        <end position="60"/>
    </location>
</feature>
<accession>A0A1F7VDI1</accession>
<organism evidence="2 3">
    <name type="scientific">Candidatus Uhrbacteria bacterium RIFCSPLOWO2_02_FULL_49_11</name>
    <dbReference type="NCBI Taxonomy" id="1802409"/>
    <lineage>
        <taxon>Bacteria</taxon>
        <taxon>Candidatus Uhriibacteriota</taxon>
    </lineage>
</organism>
<feature type="transmembrane region" description="Helical" evidence="1">
    <location>
        <begin position="12"/>
        <end position="30"/>
    </location>
</feature>
<proteinExistence type="predicted"/>
<evidence type="ECO:0000256" key="1">
    <source>
        <dbReference type="SAM" id="Phobius"/>
    </source>
</evidence>
<comment type="caution">
    <text evidence="2">The sequence shown here is derived from an EMBL/GenBank/DDBJ whole genome shotgun (WGS) entry which is preliminary data.</text>
</comment>